<dbReference type="Proteomes" id="UP001430396">
    <property type="component" value="Unassembled WGS sequence"/>
</dbReference>
<feature type="domain" description="Glycosyltransferase subfamily 4-like N-terminal" evidence="3">
    <location>
        <begin position="108"/>
        <end position="232"/>
    </location>
</feature>
<protein>
    <submittedName>
        <fullName evidence="4">Glycosyltransferase</fullName>
    </submittedName>
</protein>
<evidence type="ECO:0000256" key="2">
    <source>
        <dbReference type="ARBA" id="ARBA00022679"/>
    </source>
</evidence>
<proteinExistence type="predicted"/>
<dbReference type="RefSeq" id="WP_228315838.1">
    <property type="nucleotide sequence ID" value="NZ_JAFFQH010000180.1"/>
</dbReference>
<dbReference type="InterPro" id="IPR028098">
    <property type="entry name" value="Glyco_trans_4-like_N"/>
</dbReference>
<reference evidence="4" key="1">
    <citation type="submission" date="2021-02" db="EMBL/GenBank/DDBJ databases">
        <title>Copper resistance gene diversity in local Xanthomonas species at agrochemical polluted sites in Trinidad, Trinidad and Tobago.</title>
        <authorList>
            <person name="Ramnarine S.D.B.J."/>
            <person name="Ramsubhag A."/>
            <person name="Jayaraman J."/>
        </authorList>
    </citation>
    <scope>NUCLEOTIDE SEQUENCE</scope>
    <source>
        <strain evidence="4">CaNP6A</strain>
    </source>
</reference>
<dbReference type="EMBL" id="JAFFQI010000200">
    <property type="protein sequence ID" value="MCD0268649.1"/>
    <property type="molecule type" value="Genomic_DNA"/>
</dbReference>
<dbReference type="Pfam" id="PF13439">
    <property type="entry name" value="Glyco_transf_4"/>
    <property type="match status" value="1"/>
</dbReference>
<evidence type="ECO:0000313" key="4">
    <source>
        <dbReference type="EMBL" id="MCD0268649.1"/>
    </source>
</evidence>
<dbReference type="PANTHER" id="PTHR12526">
    <property type="entry name" value="GLYCOSYLTRANSFERASE"/>
    <property type="match status" value="1"/>
</dbReference>
<organism evidence="4 5">
    <name type="scientific">Xanthomonas melonis</name>
    <dbReference type="NCBI Taxonomy" id="56456"/>
    <lineage>
        <taxon>Bacteria</taxon>
        <taxon>Pseudomonadati</taxon>
        <taxon>Pseudomonadota</taxon>
        <taxon>Gammaproteobacteria</taxon>
        <taxon>Lysobacterales</taxon>
        <taxon>Lysobacteraceae</taxon>
        <taxon>Xanthomonas</taxon>
    </lineage>
</organism>
<keyword evidence="2" id="KW-0808">Transferase</keyword>
<evidence type="ECO:0000256" key="1">
    <source>
        <dbReference type="ARBA" id="ARBA00022676"/>
    </source>
</evidence>
<dbReference type="SUPFAM" id="SSF53756">
    <property type="entry name" value="UDP-Glycosyltransferase/glycogen phosphorylase"/>
    <property type="match status" value="1"/>
</dbReference>
<dbReference type="Gene3D" id="3.40.50.2000">
    <property type="entry name" value="Glycogen Phosphorylase B"/>
    <property type="match status" value="2"/>
</dbReference>
<evidence type="ECO:0000259" key="3">
    <source>
        <dbReference type="Pfam" id="PF13439"/>
    </source>
</evidence>
<keyword evidence="5" id="KW-1185">Reference proteome</keyword>
<keyword evidence="1" id="KW-0328">Glycosyltransferase</keyword>
<gene>
    <name evidence="4" type="ORF">JWH11_19860</name>
</gene>
<comment type="caution">
    <text evidence="4">The sequence shown here is derived from an EMBL/GenBank/DDBJ whole genome shotgun (WGS) entry which is preliminary data.</text>
</comment>
<dbReference type="PANTHER" id="PTHR12526:SF510">
    <property type="entry name" value="D-INOSITOL 3-PHOSPHATE GLYCOSYLTRANSFERASE"/>
    <property type="match status" value="1"/>
</dbReference>
<evidence type="ECO:0000313" key="5">
    <source>
        <dbReference type="Proteomes" id="UP001430396"/>
    </source>
</evidence>
<name>A0ABS8NZW4_9XANT</name>
<sequence length="433" mass="46466">MHILVLSHEFPPDPSPQALRVGRLCRELVANENTVQVICAASLGRSIGAVRWNNVDVLRVDPGGIDAALMQLRPEKTQAIGAAPALQAAPHAASGSLNWKGRTVALLRRGLDQLIFPDARALWHGNALRAALASARQRRPGLIIGSHEPAVGILAAHRLAVTLGVPWIAELGDPILAPYTPRHWRQRAFKLEREVFRQADAVVLTSHATANLLLERHGRARLLEVIPQGFDVPKAASDTACDRTAADPLRIVYTGRFYPFRDPLPLLSAVEQVDGVELVIAAPELPAEVRRAVQHSAGKLQYVGMLEHADAVALQASADLLASVGNAGMTQIPGKVLEYLGTGVPILHLCAGEHDAAAAIIREEKCGYVVAADRDEVQRLLLLLRDARRAGSMGAGLTLGANHFSKYRWETLGKALAVLCERVAASGPRAAGD</sequence>
<accession>A0ABS8NZW4</accession>